<protein>
    <submittedName>
        <fullName evidence="2">DUF6292 family protein</fullName>
    </submittedName>
</protein>
<keyword evidence="3" id="KW-1185">Reference proteome</keyword>
<dbReference type="RefSeq" id="WP_272179173.1">
    <property type="nucleotide sequence ID" value="NZ_JAQOSK010000033.1"/>
</dbReference>
<dbReference type="InterPro" id="IPR046259">
    <property type="entry name" value="DUF6292"/>
</dbReference>
<organism evidence="2 3">
    <name type="scientific">Streptomyces gilvifuscus</name>
    <dbReference type="NCBI Taxonomy" id="1550617"/>
    <lineage>
        <taxon>Bacteria</taxon>
        <taxon>Bacillati</taxon>
        <taxon>Actinomycetota</taxon>
        <taxon>Actinomycetes</taxon>
        <taxon>Kitasatosporales</taxon>
        <taxon>Streptomycetaceae</taxon>
        <taxon>Streptomyces</taxon>
    </lineage>
</organism>
<sequence>MLLDPPGRPGWPQELPHWPYVQAVDDALLARGIPPGLVRANINSLRWGLTGYMLLQWDASRTHGHGGIRLNWEEHKGWSYALLGLSGDDVLLSSVLTMVETSYADPETVADVAQELVMRRRLPQARYRTEWPGGKQARAAASDFRRTALGLEPLGSRMGEEITEGEGVQLIIDTQQDTYEQAIAAVQAAYGFNPAPTTGDWPEAPVLEPRPGPQDLSVEDLWEGWSERMLFDTIAALMPGARTVLRHIADVGGTATYDDVQAHFASHPDTPIPKNRIGGTLTSVRAVRRRIGPDNNTRVLELDDRVRVYRIEPALIEGLQRAFALADARPDLLRQDSTGV</sequence>
<proteinExistence type="predicted"/>
<dbReference type="Proteomes" id="UP001221328">
    <property type="component" value="Unassembled WGS sequence"/>
</dbReference>
<comment type="caution">
    <text evidence="2">The sequence shown here is derived from an EMBL/GenBank/DDBJ whole genome shotgun (WGS) entry which is preliminary data.</text>
</comment>
<name>A0ABT5G8X5_9ACTN</name>
<accession>A0ABT5G8X5</accession>
<dbReference type="EMBL" id="JAQOSK010000033">
    <property type="protein sequence ID" value="MDC2961342.1"/>
    <property type="molecule type" value="Genomic_DNA"/>
</dbReference>
<evidence type="ECO:0000313" key="2">
    <source>
        <dbReference type="EMBL" id="MDC2961342.1"/>
    </source>
</evidence>
<reference evidence="2 3" key="1">
    <citation type="journal article" date="2015" name="Int. J. Syst. Evol. Microbiol.">
        <title>Streptomyces gilvifuscus sp. nov., an actinomycete that produces antibacterial compounds isolated from soil.</title>
        <authorList>
            <person name="Nguyen T.M."/>
            <person name="Kim J."/>
        </authorList>
    </citation>
    <scope>NUCLEOTIDE SEQUENCE [LARGE SCALE GENOMIC DNA]</scope>
    <source>
        <strain evidence="2 3">T113</strain>
    </source>
</reference>
<feature type="domain" description="DUF6292" evidence="1">
    <location>
        <begin position="20"/>
        <end position="114"/>
    </location>
</feature>
<dbReference type="Pfam" id="PF19809">
    <property type="entry name" value="DUF6292"/>
    <property type="match status" value="1"/>
</dbReference>
<evidence type="ECO:0000259" key="1">
    <source>
        <dbReference type="Pfam" id="PF19809"/>
    </source>
</evidence>
<evidence type="ECO:0000313" key="3">
    <source>
        <dbReference type="Proteomes" id="UP001221328"/>
    </source>
</evidence>
<gene>
    <name evidence="2" type="ORF">PO587_43655</name>
</gene>